<keyword evidence="5" id="KW-0143">Chaperone</keyword>
<accession>A0A4U9R800</accession>
<gene>
    <name evidence="7" type="primary">fliS</name>
    <name evidence="7" type="ORF">NCTC503_01110</name>
</gene>
<keyword evidence="3 6" id="KW-0963">Cytoplasm</keyword>
<proteinExistence type="inferred from homology"/>
<evidence type="ECO:0000313" key="8">
    <source>
        <dbReference type="Proteomes" id="UP000308489"/>
    </source>
</evidence>
<dbReference type="RefSeq" id="WP_138209802.1">
    <property type="nucleotide sequence ID" value="NZ_CBCRUQ010000004.1"/>
</dbReference>
<dbReference type="Pfam" id="PF02561">
    <property type="entry name" value="FliS"/>
    <property type="match status" value="1"/>
</dbReference>
<dbReference type="PANTHER" id="PTHR34773">
    <property type="entry name" value="FLAGELLAR SECRETION CHAPERONE FLIS"/>
    <property type="match status" value="1"/>
</dbReference>
<evidence type="ECO:0000256" key="5">
    <source>
        <dbReference type="ARBA" id="ARBA00023186"/>
    </source>
</evidence>
<keyword evidence="7" id="KW-0969">Cilium</keyword>
<dbReference type="NCBIfam" id="TIGR00208">
    <property type="entry name" value="fliS"/>
    <property type="match status" value="1"/>
</dbReference>
<evidence type="ECO:0000256" key="3">
    <source>
        <dbReference type="ARBA" id="ARBA00022490"/>
    </source>
</evidence>
<dbReference type="Gene3D" id="1.20.120.340">
    <property type="entry name" value="Flagellar protein FliS"/>
    <property type="match status" value="1"/>
</dbReference>
<organism evidence="7 8">
    <name type="scientific">Hathewaya histolytica</name>
    <name type="common">Clostridium histolyticum</name>
    <dbReference type="NCBI Taxonomy" id="1498"/>
    <lineage>
        <taxon>Bacteria</taxon>
        <taxon>Bacillati</taxon>
        <taxon>Bacillota</taxon>
        <taxon>Clostridia</taxon>
        <taxon>Eubacteriales</taxon>
        <taxon>Clostridiaceae</taxon>
        <taxon>Hathewaya</taxon>
    </lineage>
</organism>
<dbReference type="EMBL" id="LR590481">
    <property type="protein sequence ID" value="VTQ87625.1"/>
    <property type="molecule type" value="Genomic_DNA"/>
</dbReference>
<dbReference type="InterPro" id="IPR036584">
    <property type="entry name" value="FliS_sf"/>
</dbReference>
<reference evidence="7 8" key="1">
    <citation type="submission" date="2019-05" db="EMBL/GenBank/DDBJ databases">
        <authorList>
            <consortium name="Pathogen Informatics"/>
        </authorList>
    </citation>
    <scope>NUCLEOTIDE SEQUENCE [LARGE SCALE GENOMIC DNA]</scope>
    <source>
        <strain evidence="7 8">NCTC503</strain>
    </source>
</reference>
<dbReference type="PANTHER" id="PTHR34773:SF1">
    <property type="entry name" value="FLAGELLAR SECRETION CHAPERONE FLIS"/>
    <property type="match status" value="1"/>
</dbReference>
<dbReference type="KEGG" id="hhw:NCTC503_01110"/>
<keyword evidence="8" id="KW-1185">Reference proteome</keyword>
<name>A0A4U9R800_HATHI</name>
<dbReference type="GO" id="GO:0071973">
    <property type="term" value="P:bacterial-type flagellum-dependent cell motility"/>
    <property type="evidence" value="ECO:0007669"/>
    <property type="project" value="TreeGrafter"/>
</dbReference>
<dbReference type="CDD" id="cd16098">
    <property type="entry name" value="FliS"/>
    <property type="match status" value="1"/>
</dbReference>
<keyword evidence="7" id="KW-0282">Flagellum</keyword>
<protein>
    <recommendedName>
        <fullName evidence="6">Flagellar secretion chaperone FliS</fullName>
    </recommendedName>
</protein>
<dbReference type="AlphaFoldDB" id="A0A4U9R800"/>
<evidence type="ECO:0000313" key="7">
    <source>
        <dbReference type="EMBL" id="VTQ87625.1"/>
    </source>
</evidence>
<evidence type="ECO:0000256" key="4">
    <source>
        <dbReference type="ARBA" id="ARBA00022795"/>
    </source>
</evidence>
<dbReference type="GO" id="GO:0005829">
    <property type="term" value="C:cytosol"/>
    <property type="evidence" value="ECO:0007669"/>
    <property type="project" value="UniProtKB-SubCell"/>
</dbReference>
<keyword evidence="4 6" id="KW-1005">Bacterial flagellum biogenesis</keyword>
<dbReference type="InterPro" id="IPR003713">
    <property type="entry name" value="FliS"/>
</dbReference>
<dbReference type="Proteomes" id="UP000308489">
    <property type="component" value="Chromosome 1"/>
</dbReference>
<evidence type="ECO:0000256" key="2">
    <source>
        <dbReference type="ARBA" id="ARBA00008787"/>
    </source>
</evidence>
<dbReference type="PIRSF" id="PIRSF039090">
    <property type="entry name" value="Flis"/>
    <property type="match status" value="1"/>
</dbReference>
<sequence>MTYANAYNTYKNNSINYASKEQLLLMLVDGAVKFSKISREGILENDFEKANTNIIKTQNIFYELMTSLDTNLGGEWAKNLYSIYEFIVQNLINANIKKDIEILNETIPLIENVKEIWYEAYKVSKVAK</sequence>
<evidence type="ECO:0000256" key="1">
    <source>
        <dbReference type="ARBA" id="ARBA00004514"/>
    </source>
</evidence>
<dbReference type="GO" id="GO:0044780">
    <property type="term" value="P:bacterial-type flagellum assembly"/>
    <property type="evidence" value="ECO:0007669"/>
    <property type="project" value="InterPro"/>
</dbReference>
<dbReference type="OrthoDB" id="1524959at2"/>
<keyword evidence="7" id="KW-0966">Cell projection</keyword>
<comment type="similarity">
    <text evidence="2 6">Belongs to the FliS family.</text>
</comment>
<comment type="subcellular location">
    <subcellularLocation>
        <location evidence="1 6">Cytoplasm</location>
        <location evidence="1 6">Cytosol</location>
    </subcellularLocation>
</comment>
<dbReference type="SUPFAM" id="SSF101116">
    <property type="entry name" value="Flagellar export chaperone FliS"/>
    <property type="match status" value="1"/>
</dbReference>
<evidence type="ECO:0000256" key="6">
    <source>
        <dbReference type="PIRNR" id="PIRNR039090"/>
    </source>
</evidence>